<dbReference type="Proteomes" id="UP000821853">
    <property type="component" value="Chromosome 8"/>
</dbReference>
<dbReference type="InterPro" id="IPR040330">
    <property type="entry name" value="LYRM1"/>
</dbReference>
<dbReference type="PANTHER" id="PTHR14273">
    <property type="entry name" value="LYR MOTIF-CONTAINING PROTEIN 1"/>
    <property type="match status" value="1"/>
</dbReference>
<protein>
    <recommendedName>
        <fullName evidence="1">Complex 1 LYR protein domain-containing protein</fullName>
    </recommendedName>
</protein>
<dbReference type="PANTHER" id="PTHR14273:SF0">
    <property type="entry name" value="LYR MOTIF-CONTAINING PROTEIN 1"/>
    <property type="match status" value="1"/>
</dbReference>
<organism evidence="2 3">
    <name type="scientific">Haemaphysalis longicornis</name>
    <name type="common">Bush tick</name>
    <dbReference type="NCBI Taxonomy" id="44386"/>
    <lineage>
        <taxon>Eukaryota</taxon>
        <taxon>Metazoa</taxon>
        <taxon>Ecdysozoa</taxon>
        <taxon>Arthropoda</taxon>
        <taxon>Chelicerata</taxon>
        <taxon>Arachnida</taxon>
        <taxon>Acari</taxon>
        <taxon>Parasitiformes</taxon>
        <taxon>Ixodida</taxon>
        <taxon>Ixodoidea</taxon>
        <taxon>Ixodidae</taxon>
        <taxon>Haemaphysalinae</taxon>
        <taxon>Haemaphysalis</taxon>
    </lineage>
</organism>
<feature type="domain" description="Complex 1 LYR protein" evidence="1">
    <location>
        <begin position="9"/>
        <end position="55"/>
    </location>
</feature>
<comment type="caution">
    <text evidence="2">The sequence shown here is derived from an EMBL/GenBank/DDBJ whole genome shotgun (WGS) entry which is preliminary data.</text>
</comment>
<dbReference type="EMBL" id="JABSTR010000010">
    <property type="protein sequence ID" value="KAH9380427.1"/>
    <property type="molecule type" value="Genomic_DNA"/>
</dbReference>
<gene>
    <name evidence="2" type="ORF">HPB48_019990</name>
</gene>
<evidence type="ECO:0000313" key="3">
    <source>
        <dbReference type="Proteomes" id="UP000821853"/>
    </source>
</evidence>
<reference evidence="2 3" key="1">
    <citation type="journal article" date="2020" name="Cell">
        <title>Large-Scale Comparative Analyses of Tick Genomes Elucidate Their Genetic Diversity and Vector Capacities.</title>
        <authorList>
            <consortium name="Tick Genome and Microbiome Consortium (TIGMIC)"/>
            <person name="Jia N."/>
            <person name="Wang J."/>
            <person name="Shi W."/>
            <person name="Du L."/>
            <person name="Sun Y."/>
            <person name="Zhan W."/>
            <person name="Jiang J.F."/>
            <person name="Wang Q."/>
            <person name="Zhang B."/>
            <person name="Ji P."/>
            <person name="Bell-Sakyi L."/>
            <person name="Cui X.M."/>
            <person name="Yuan T.T."/>
            <person name="Jiang B.G."/>
            <person name="Yang W.F."/>
            <person name="Lam T.T."/>
            <person name="Chang Q.C."/>
            <person name="Ding S.J."/>
            <person name="Wang X.J."/>
            <person name="Zhu J.G."/>
            <person name="Ruan X.D."/>
            <person name="Zhao L."/>
            <person name="Wei J.T."/>
            <person name="Ye R.Z."/>
            <person name="Que T.C."/>
            <person name="Du C.H."/>
            <person name="Zhou Y.H."/>
            <person name="Cheng J.X."/>
            <person name="Dai P.F."/>
            <person name="Guo W.B."/>
            <person name="Han X.H."/>
            <person name="Huang E.J."/>
            <person name="Li L.F."/>
            <person name="Wei W."/>
            <person name="Gao Y.C."/>
            <person name="Liu J.Z."/>
            <person name="Shao H.Z."/>
            <person name="Wang X."/>
            <person name="Wang C.C."/>
            <person name="Yang T.C."/>
            <person name="Huo Q.B."/>
            <person name="Li W."/>
            <person name="Chen H.Y."/>
            <person name="Chen S.E."/>
            <person name="Zhou L.G."/>
            <person name="Ni X.B."/>
            <person name="Tian J.H."/>
            <person name="Sheng Y."/>
            <person name="Liu T."/>
            <person name="Pan Y.S."/>
            <person name="Xia L.Y."/>
            <person name="Li J."/>
            <person name="Zhao F."/>
            <person name="Cao W.C."/>
        </authorList>
    </citation>
    <scope>NUCLEOTIDE SEQUENCE [LARGE SCALE GENOMIC DNA]</scope>
    <source>
        <strain evidence="2">HaeL-2018</strain>
    </source>
</reference>
<sequence length="63" mass="7602">MFSTTMLRRDVLRLYKQLLRTGRTWAAETPEKTQEEQFYIVSETKDIFRRNKDVSCLTIKKVM</sequence>
<keyword evidence="3" id="KW-1185">Reference proteome</keyword>
<dbReference type="AlphaFoldDB" id="A0A9J6GYW3"/>
<evidence type="ECO:0000313" key="2">
    <source>
        <dbReference type="EMBL" id="KAH9380427.1"/>
    </source>
</evidence>
<dbReference type="OMA" id="GKCEARK"/>
<proteinExistence type="predicted"/>
<accession>A0A9J6GYW3</accession>
<dbReference type="VEuPathDB" id="VectorBase:HLOH_063357"/>
<name>A0A9J6GYW3_HAELO</name>
<dbReference type="Pfam" id="PF05347">
    <property type="entry name" value="Complex1_LYR"/>
    <property type="match status" value="1"/>
</dbReference>
<dbReference type="OrthoDB" id="275715at2759"/>
<evidence type="ECO:0000259" key="1">
    <source>
        <dbReference type="Pfam" id="PF05347"/>
    </source>
</evidence>
<dbReference type="GO" id="GO:0005739">
    <property type="term" value="C:mitochondrion"/>
    <property type="evidence" value="ECO:0007669"/>
    <property type="project" value="TreeGrafter"/>
</dbReference>
<dbReference type="InterPro" id="IPR008011">
    <property type="entry name" value="Complex1_LYR_dom"/>
</dbReference>